<evidence type="ECO:0000313" key="2">
    <source>
        <dbReference type="EMBL" id="PKF31926.1"/>
    </source>
</evidence>
<keyword evidence="1" id="KW-1133">Transmembrane helix</keyword>
<protein>
    <submittedName>
        <fullName evidence="2">Uncharacterized protein</fullName>
    </submittedName>
</protein>
<keyword evidence="1" id="KW-0812">Transmembrane</keyword>
<dbReference type="Proteomes" id="UP000233553">
    <property type="component" value="Unassembled WGS sequence"/>
</dbReference>
<accession>A0A2N0WBP7</accession>
<feature type="transmembrane region" description="Helical" evidence="1">
    <location>
        <begin position="30"/>
        <end position="48"/>
    </location>
</feature>
<sequence length="63" mass="7346">MNVREQKENKTVNEIIAVILQKVELIMEKYGYWKVTGSILFGVFLWQFSNIVNAMAKLIEVVK</sequence>
<evidence type="ECO:0000313" key="3">
    <source>
        <dbReference type="Proteomes" id="UP000233553"/>
    </source>
</evidence>
<gene>
    <name evidence="2" type="ORF">CW311_16965</name>
</gene>
<dbReference type="EMBL" id="PISJ01000019">
    <property type="protein sequence ID" value="PKF31926.1"/>
    <property type="molecule type" value="Genomic_DNA"/>
</dbReference>
<evidence type="ECO:0000256" key="1">
    <source>
        <dbReference type="SAM" id="Phobius"/>
    </source>
</evidence>
<dbReference type="AlphaFoldDB" id="A0A2N0WBP7"/>
<name>A0A2N0WBP7_9GAMM</name>
<organism evidence="2 3">
    <name type="scientific">Acinetobacter proteolyticus</name>
    <dbReference type="NCBI Taxonomy" id="1776741"/>
    <lineage>
        <taxon>Bacteria</taxon>
        <taxon>Pseudomonadati</taxon>
        <taxon>Pseudomonadota</taxon>
        <taxon>Gammaproteobacteria</taxon>
        <taxon>Moraxellales</taxon>
        <taxon>Moraxellaceae</taxon>
        <taxon>Acinetobacter</taxon>
    </lineage>
</organism>
<reference evidence="2 3" key="1">
    <citation type="submission" date="2017-12" db="EMBL/GenBank/DDBJ databases">
        <title>Draft Genome sequences of multiple microbial strains isolated from spacecraft associated surfaces.</title>
        <authorList>
            <person name="Seuylemezian A."/>
            <person name="Vaishampayan P."/>
            <person name="Venkateswaran K."/>
        </authorList>
    </citation>
    <scope>NUCLEOTIDE SEQUENCE [LARGE SCALE GENOMIC DNA]</scope>
    <source>
        <strain evidence="2 3">2P01AA</strain>
    </source>
</reference>
<comment type="caution">
    <text evidence="2">The sequence shown here is derived from an EMBL/GenBank/DDBJ whole genome shotgun (WGS) entry which is preliminary data.</text>
</comment>
<keyword evidence="1" id="KW-0472">Membrane</keyword>
<dbReference type="RefSeq" id="WP_101237251.1">
    <property type="nucleotide sequence ID" value="NZ_PISJ01000019.1"/>
</dbReference>
<proteinExistence type="predicted"/>